<gene>
    <name evidence="2" type="ORF">PEV8663_04646</name>
</gene>
<protein>
    <submittedName>
        <fullName evidence="2">Uncharacterized protein</fullName>
    </submittedName>
</protein>
<keyword evidence="3" id="KW-1185">Reference proteome</keyword>
<feature type="coiled-coil region" evidence="1">
    <location>
        <begin position="2"/>
        <end position="29"/>
    </location>
</feature>
<dbReference type="AlphaFoldDB" id="A0A238L6J0"/>
<dbReference type="OrthoDB" id="7875626at2"/>
<sequence>MIEDLKTRLNELKAEIETASDDERDSLMEHVEQAALALEAQGASVPGWAKALIASRVDENVEDMFDNMPV</sequence>
<dbReference type="RefSeq" id="WP_097807042.1">
    <property type="nucleotide sequence ID" value="NZ_FXYH01000032.1"/>
</dbReference>
<reference evidence="2 3" key="1">
    <citation type="submission" date="2017-05" db="EMBL/GenBank/DDBJ databases">
        <authorList>
            <person name="Song R."/>
            <person name="Chenine A.L."/>
            <person name="Ruprecht R.M."/>
        </authorList>
    </citation>
    <scope>NUCLEOTIDE SEQUENCE [LARGE SCALE GENOMIC DNA]</scope>
    <source>
        <strain evidence="2 3">CECT 8663</strain>
    </source>
</reference>
<dbReference type="EMBL" id="FXYH01000032">
    <property type="protein sequence ID" value="SMX50441.1"/>
    <property type="molecule type" value="Genomic_DNA"/>
</dbReference>
<organism evidence="2 3">
    <name type="scientific">Pelagimonas varians</name>
    <dbReference type="NCBI Taxonomy" id="696760"/>
    <lineage>
        <taxon>Bacteria</taxon>
        <taxon>Pseudomonadati</taxon>
        <taxon>Pseudomonadota</taxon>
        <taxon>Alphaproteobacteria</taxon>
        <taxon>Rhodobacterales</taxon>
        <taxon>Roseobacteraceae</taxon>
        <taxon>Pelagimonas</taxon>
    </lineage>
</organism>
<evidence type="ECO:0000256" key="1">
    <source>
        <dbReference type="SAM" id="Coils"/>
    </source>
</evidence>
<dbReference type="Proteomes" id="UP000220836">
    <property type="component" value="Unassembled WGS sequence"/>
</dbReference>
<accession>A0A238L6J0</accession>
<evidence type="ECO:0000313" key="2">
    <source>
        <dbReference type="EMBL" id="SMX50441.1"/>
    </source>
</evidence>
<proteinExistence type="predicted"/>
<name>A0A238L6J0_9RHOB</name>
<keyword evidence="1" id="KW-0175">Coiled coil</keyword>
<evidence type="ECO:0000313" key="3">
    <source>
        <dbReference type="Proteomes" id="UP000220836"/>
    </source>
</evidence>